<proteinExistence type="predicted"/>
<keyword evidence="2" id="KW-1185">Reference proteome</keyword>
<evidence type="ECO:0000313" key="1">
    <source>
        <dbReference type="EMBL" id="KAK1867833.1"/>
    </source>
</evidence>
<accession>A0ACC3CCK9</accession>
<dbReference type="EMBL" id="CM020620">
    <property type="protein sequence ID" value="KAK1867833.1"/>
    <property type="molecule type" value="Genomic_DNA"/>
</dbReference>
<reference evidence="1" key="1">
    <citation type="submission" date="2019-11" db="EMBL/GenBank/DDBJ databases">
        <title>Nori genome reveals adaptations in red seaweeds to the harsh intertidal environment.</title>
        <authorList>
            <person name="Wang D."/>
            <person name="Mao Y."/>
        </authorList>
    </citation>
    <scope>NUCLEOTIDE SEQUENCE</scope>
    <source>
        <tissue evidence="1">Gametophyte</tissue>
    </source>
</reference>
<comment type="caution">
    <text evidence="1">The sequence shown here is derived from an EMBL/GenBank/DDBJ whole genome shotgun (WGS) entry which is preliminary data.</text>
</comment>
<sequence>MAIREFGGSTLFAAAAALTTAAASSSSPTTRQDGSVSPRRWRRWQRPAWLASGSILACALFFSAALLAARARPQTTTVQLLTLRSSFAPPKSLAASAVARLHKTNASPAADATVAGASAAGASAASGVVSGAGLLATQLVRAAAQKDAPLTVTRLGTSVTTAAVHEATTAVAAAVAPASGVPAPATAAVAVPHGRSRLFEHFDKDGDGVLSEKEVAALLKLLRQGGGLGGAASGGASAGAAGASGSIPGTAASGGDGTRHDVTIDGETLSFGQSDFDLLFKQLSNVKHTRDPSKDPRMTLQEDIVFIKDLVIVTGVATLGGLVATALQQPPLLGFVLAGMIVGPGGFAAITELVEVETLASLGIAFLLFSLGIEFSITELASVRRVAILGGILSMCGVVAVIGSVGLLLSLVHSVPEAVALGLAVSLSSTAVVLPCLPAHPGGGHGGSGDGGGSFSDTAGGRGHHRRSRSGDNNRPPGAGCNASGDASELSPKATSSSSGSSVGDSFALVPSGGGGVGGGGPGGGTTLSTGKVKGKTAHGGPGETASGGGGGGTSTVMGFSHSHTRKVMLGLLVFQDIMIGLILALLPTLGGTVTQFMEEFLSAGLRLALFVVLSLIVSEFFLPGAVDRLDRCGSPEVFTLGVVVLALAFSYLSEQLGLAIELGAFVAGLMLSENRHKLKVEGSIRTIRDLFTAVFFVSIGMMIHWRYFLANSWRMATLLVLVLVVKSAIMTSVTWAFGRVPLRTALGCGVSLAQAGEFTFVVANKGQSLQLFSPSEARMILGATAVSMLVTPALVRWANRFAPQTTNGTSCGLPMSQGRDTESV</sequence>
<evidence type="ECO:0000313" key="2">
    <source>
        <dbReference type="Proteomes" id="UP000798662"/>
    </source>
</evidence>
<name>A0ACC3CCK9_PYRYE</name>
<gene>
    <name evidence="1" type="ORF">I4F81_010331</name>
</gene>
<organism evidence="1 2">
    <name type="scientific">Pyropia yezoensis</name>
    <name type="common">Susabi-nori</name>
    <name type="synonym">Porphyra yezoensis</name>
    <dbReference type="NCBI Taxonomy" id="2788"/>
    <lineage>
        <taxon>Eukaryota</taxon>
        <taxon>Rhodophyta</taxon>
        <taxon>Bangiophyceae</taxon>
        <taxon>Bangiales</taxon>
        <taxon>Bangiaceae</taxon>
        <taxon>Pyropia</taxon>
    </lineage>
</organism>
<dbReference type="Proteomes" id="UP000798662">
    <property type="component" value="Chromosome 3"/>
</dbReference>
<protein>
    <submittedName>
        <fullName evidence="1">Uncharacterized protein</fullName>
    </submittedName>
</protein>